<evidence type="ECO:0000313" key="1">
    <source>
        <dbReference type="EMBL" id="KAK9032952.1"/>
    </source>
</evidence>
<sequence>MYEVSSQKGHPSSYHHIQQVHGPKRKESCFEGLYKLFPGSRYRYSEVSTDTQVPLGTWVPIPLTKYRYQVKHQRGIDTLPQVSIPWAFQEVPIPSLAGTDTQILVLELGTDTADEVSVLDTRNAEF</sequence>
<reference evidence="1 2" key="1">
    <citation type="journal article" date="2024" name="G3 (Bethesda)">
        <title>Genome assembly of Hibiscus sabdariffa L. provides insights into metabolisms of medicinal natural products.</title>
        <authorList>
            <person name="Kim T."/>
        </authorList>
    </citation>
    <scope>NUCLEOTIDE SEQUENCE [LARGE SCALE GENOMIC DNA]</scope>
    <source>
        <strain evidence="1">TK-2024</strain>
        <tissue evidence="1">Old leaves</tissue>
    </source>
</reference>
<comment type="caution">
    <text evidence="1">The sequence shown here is derived from an EMBL/GenBank/DDBJ whole genome shotgun (WGS) entry which is preliminary data.</text>
</comment>
<accession>A0ABR2T631</accession>
<protein>
    <submittedName>
        <fullName evidence="1">Uncharacterized protein</fullName>
    </submittedName>
</protein>
<proteinExistence type="predicted"/>
<evidence type="ECO:0000313" key="2">
    <source>
        <dbReference type="Proteomes" id="UP001396334"/>
    </source>
</evidence>
<dbReference type="Proteomes" id="UP001396334">
    <property type="component" value="Unassembled WGS sequence"/>
</dbReference>
<dbReference type="EMBL" id="JBBPBN010000008">
    <property type="protein sequence ID" value="KAK9032952.1"/>
    <property type="molecule type" value="Genomic_DNA"/>
</dbReference>
<name>A0ABR2T631_9ROSI</name>
<gene>
    <name evidence="1" type="ORF">V6N11_017994</name>
</gene>
<organism evidence="1 2">
    <name type="scientific">Hibiscus sabdariffa</name>
    <name type="common">roselle</name>
    <dbReference type="NCBI Taxonomy" id="183260"/>
    <lineage>
        <taxon>Eukaryota</taxon>
        <taxon>Viridiplantae</taxon>
        <taxon>Streptophyta</taxon>
        <taxon>Embryophyta</taxon>
        <taxon>Tracheophyta</taxon>
        <taxon>Spermatophyta</taxon>
        <taxon>Magnoliopsida</taxon>
        <taxon>eudicotyledons</taxon>
        <taxon>Gunneridae</taxon>
        <taxon>Pentapetalae</taxon>
        <taxon>rosids</taxon>
        <taxon>malvids</taxon>
        <taxon>Malvales</taxon>
        <taxon>Malvaceae</taxon>
        <taxon>Malvoideae</taxon>
        <taxon>Hibiscus</taxon>
    </lineage>
</organism>
<keyword evidence="2" id="KW-1185">Reference proteome</keyword>